<dbReference type="GO" id="GO:0046087">
    <property type="term" value="P:cytidine metabolic process"/>
    <property type="evidence" value="ECO:0007669"/>
    <property type="project" value="TreeGrafter"/>
</dbReference>
<dbReference type="GO" id="GO:0008655">
    <property type="term" value="P:pyrimidine-containing compound salvage"/>
    <property type="evidence" value="ECO:0007669"/>
    <property type="project" value="TreeGrafter"/>
</dbReference>
<keyword evidence="10" id="KW-0539">Nucleus</keyword>
<evidence type="ECO:0000256" key="4">
    <source>
        <dbReference type="ARBA" id="ARBA00006576"/>
    </source>
</evidence>
<accession>A0A9P4S4P6</accession>
<sequence length="150" mass="16200">MTMETDPGFIVPLEEARKGAEEGGVPIGAALVDAKGKILGRGHNMRIQKSSATLHAEISALENAGRLPAIAYKGATMYTTLSPCDMCTGACVMYKISRVVIGENSTFVGGENYLKQKGIEVVNLNNTESKVLMTAFIEKQPKDWYEDIGE</sequence>
<evidence type="ECO:0000259" key="17">
    <source>
        <dbReference type="PROSITE" id="PS51747"/>
    </source>
</evidence>
<gene>
    <name evidence="18" type="ORF">M501DRAFT_1034460</name>
</gene>
<keyword evidence="7" id="KW-0479">Metal-binding</keyword>
<evidence type="ECO:0000256" key="5">
    <source>
        <dbReference type="ARBA" id="ARBA00011738"/>
    </source>
</evidence>
<dbReference type="PROSITE" id="PS51747">
    <property type="entry name" value="CYT_DCMP_DEAMINASES_2"/>
    <property type="match status" value="1"/>
</dbReference>
<evidence type="ECO:0000313" key="19">
    <source>
        <dbReference type="Proteomes" id="UP000799429"/>
    </source>
</evidence>
<dbReference type="OrthoDB" id="408702at2759"/>
<feature type="domain" description="CMP/dCMP-type deaminase" evidence="17">
    <location>
        <begin position="3"/>
        <end position="121"/>
    </location>
</feature>
<evidence type="ECO:0000256" key="15">
    <source>
        <dbReference type="ARBA" id="ARBA00074321"/>
    </source>
</evidence>
<dbReference type="FunFam" id="3.40.140.10:FF:000016">
    <property type="entry name" value="Cytosine deaminase"/>
    <property type="match status" value="1"/>
</dbReference>
<dbReference type="GO" id="GO:0005737">
    <property type="term" value="C:cytoplasm"/>
    <property type="evidence" value="ECO:0007669"/>
    <property type="project" value="UniProtKB-SubCell"/>
</dbReference>
<evidence type="ECO:0000256" key="7">
    <source>
        <dbReference type="ARBA" id="ARBA00022723"/>
    </source>
</evidence>
<comment type="function">
    <text evidence="12">Catalyzes the hydrolytic deamination of cytosine to uracil or 5-methylcytosine to thymine. Is involved in the pyrimidine salvage pathway, which allows the cell to utilize cytosine for pyrimidine nucleotide synthesis.</text>
</comment>
<name>A0A9P4S4P6_9PEZI</name>
<evidence type="ECO:0000256" key="1">
    <source>
        <dbReference type="ARBA" id="ARBA00001947"/>
    </source>
</evidence>
<proteinExistence type="inferred from homology"/>
<keyword evidence="8" id="KW-0378">Hydrolase</keyword>
<dbReference type="InterPro" id="IPR002125">
    <property type="entry name" value="CMP_dCMP_dom"/>
</dbReference>
<keyword evidence="19" id="KW-1185">Reference proteome</keyword>
<reference evidence="18" key="1">
    <citation type="journal article" date="2020" name="Stud. Mycol.">
        <title>101 Dothideomycetes genomes: a test case for predicting lifestyles and emergence of pathogens.</title>
        <authorList>
            <person name="Haridas S."/>
            <person name="Albert R."/>
            <person name="Binder M."/>
            <person name="Bloem J."/>
            <person name="Labutti K."/>
            <person name="Salamov A."/>
            <person name="Andreopoulos B."/>
            <person name="Baker S."/>
            <person name="Barry K."/>
            <person name="Bills G."/>
            <person name="Bluhm B."/>
            <person name="Cannon C."/>
            <person name="Castanera R."/>
            <person name="Culley D."/>
            <person name="Daum C."/>
            <person name="Ezra D."/>
            <person name="Gonzalez J."/>
            <person name="Henrissat B."/>
            <person name="Kuo A."/>
            <person name="Liang C."/>
            <person name="Lipzen A."/>
            <person name="Lutzoni F."/>
            <person name="Magnuson J."/>
            <person name="Mondo S."/>
            <person name="Nolan M."/>
            <person name="Ohm R."/>
            <person name="Pangilinan J."/>
            <person name="Park H.-J."/>
            <person name="Ramirez L."/>
            <person name="Alfaro M."/>
            <person name="Sun H."/>
            <person name="Tritt A."/>
            <person name="Yoshinaga Y."/>
            <person name="Zwiers L.-H."/>
            <person name="Turgeon B."/>
            <person name="Goodwin S."/>
            <person name="Spatafora J."/>
            <person name="Crous P."/>
            <person name="Grigoriev I."/>
        </authorList>
    </citation>
    <scope>NUCLEOTIDE SEQUENCE</scope>
    <source>
        <strain evidence="18">CBS 101060</strain>
    </source>
</reference>
<dbReference type="CDD" id="cd01285">
    <property type="entry name" value="nucleoside_deaminase"/>
    <property type="match status" value="1"/>
</dbReference>
<dbReference type="GO" id="GO:0005634">
    <property type="term" value="C:nucleus"/>
    <property type="evidence" value="ECO:0007669"/>
    <property type="project" value="UniProtKB-SubCell"/>
</dbReference>
<dbReference type="PANTHER" id="PTHR11079:SF190">
    <property type="entry name" value="CYTOSINE DEAMINASE"/>
    <property type="match status" value="1"/>
</dbReference>
<dbReference type="Gene3D" id="3.40.140.10">
    <property type="entry name" value="Cytidine Deaminase, domain 2"/>
    <property type="match status" value="1"/>
</dbReference>
<dbReference type="InterPro" id="IPR016193">
    <property type="entry name" value="Cytidine_deaminase-like"/>
</dbReference>
<comment type="subcellular location">
    <subcellularLocation>
        <location evidence="3">Cytoplasm</location>
    </subcellularLocation>
    <subcellularLocation>
        <location evidence="2">Nucleus</location>
    </subcellularLocation>
</comment>
<evidence type="ECO:0000256" key="11">
    <source>
        <dbReference type="ARBA" id="ARBA00050113"/>
    </source>
</evidence>
<evidence type="ECO:0000256" key="9">
    <source>
        <dbReference type="ARBA" id="ARBA00022833"/>
    </source>
</evidence>
<dbReference type="Proteomes" id="UP000799429">
    <property type="component" value="Unassembled WGS sequence"/>
</dbReference>
<evidence type="ECO:0000256" key="12">
    <source>
        <dbReference type="ARBA" id="ARBA00056232"/>
    </source>
</evidence>
<dbReference type="GO" id="GO:0004131">
    <property type="term" value="F:cytosine deaminase activity"/>
    <property type="evidence" value="ECO:0007669"/>
    <property type="project" value="UniProtKB-EC"/>
</dbReference>
<evidence type="ECO:0000256" key="8">
    <source>
        <dbReference type="ARBA" id="ARBA00022801"/>
    </source>
</evidence>
<dbReference type="EC" id="3.5.4.1" evidence="14"/>
<comment type="caution">
    <text evidence="18">The sequence shown here is derived from an EMBL/GenBank/DDBJ whole genome shotgun (WGS) entry which is preliminary data.</text>
</comment>
<dbReference type="GO" id="GO:0019858">
    <property type="term" value="P:cytosine metabolic process"/>
    <property type="evidence" value="ECO:0007669"/>
    <property type="project" value="TreeGrafter"/>
</dbReference>
<evidence type="ECO:0000256" key="16">
    <source>
        <dbReference type="ARBA" id="ARBA00084039"/>
    </source>
</evidence>
<dbReference type="AlphaFoldDB" id="A0A9P4S4P6"/>
<evidence type="ECO:0000256" key="6">
    <source>
        <dbReference type="ARBA" id="ARBA00022490"/>
    </source>
</evidence>
<keyword evidence="9" id="KW-0862">Zinc</keyword>
<dbReference type="GO" id="GO:0046872">
    <property type="term" value="F:metal ion binding"/>
    <property type="evidence" value="ECO:0007669"/>
    <property type="project" value="UniProtKB-KW"/>
</dbReference>
<protein>
    <recommendedName>
        <fullName evidence="15">Cytosine deaminase</fullName>
        <ecNumber evidence="14">3.5.4.1</ecNumber>
    </recommendedName>
    <alternativeName>
        <fullName evidence="16">Cytosine aminohydrolase</fullName>
    </alternativeName>
</protein>
<evidence type="ECO:0000256" key="13">
    <source>
        <dbReference type="ARBA" id="ARBA00060700"/>
    </source>
</evidence>
<dbReference type="EMBL" id="MU006108">
    <property type="protein sequence ID" value="KAF2835536.1"/>
    <property type="molecule type" value="Genomic_DNA"/>
</dbReference>
<dbReference type="GO" id="GO:0008835">
    <property type="term" value="F:diaminohydroxyphosphoribosylaminopyrimidine deaminase activity"/>
    <property type="evidence" value="ECO:0007669"/>
    <property type="project" value="TreeGrafter"/>
</dbReference>
<comment type="cofactor">
    <cofactor evidence="1">
        <name>Zn(2+)</name>
        <dbReference type="ChEBI" id="CHEBI:29105"/>
    </cofactor>
</comment>
<comment type="catalytic activity">
    <reaction evidence="11">
        <text>cytosine + H2O + H(+) = uracil + NH4(+)</text>
        <dbReference type="Rhea" id="RHEA:20605"/>
        <dbReference type="ChEBI" id="CHEBI:15377"/>
        <dbReference type="ChEBI" id="CHEBI:15378"/>
        <dbReference type="ChEBI" id="CHEBI:16040"/>
        <dbReference type="ChEBI" id="CHEBI:17568"/>
        <dbReference type="ChEBI" id="CHEBI:28938"/>
        <dbReference type="EC" id="3.5.4.1"/>
    </reaction>
</comment>
<comment type="subunit">
    <text evidence="5">Homodimer.</text>
</comment>
<comment type="pathway">
    <text evidence="13">Pyrimidine metabolism; UMP biosynthesis via salvage pathway; uracil from cytosine: step 1/1.</text>
</comment>
<organism evidence="18 19">
    <name type="scientific">Patellaria atrata CBS 101060</name>
    <dbReference type="NCBI Taxonomy" id="1346257"/>
    <lineage>
        <taxon>Eukaryota</taxon>
        <taxon>Fungi</taxon>
        <taxon>Dikarya</taxon>
        <taxon>Ascomycota</taxon>
        <taxon>Pezizomycotina</taxon>
        <taxon>Dothideomycetes</taxon>
        <taxon>Dothideomycetes incertae sedis</taxon>
        <taxon>Patellariales</taxon>
        <taxon>Patellariaceae</taxon>
        <taxon>Patellaria</taxon>
    </lineage>
</organism>
<evidence type="ECO:0000256" key="2">
    <source>
        <dbReference type="ARBA" id="ARBA00004123"/>
    </source>
</evidence>
<evidence type="ECO:0000256" key="10">
    <source>
        <dbReference type="ARBA" id="ARBA00023242"/>
    </source>
</evidence>
<comment type="similarity">
    <text evidence="4">Belongs to the cytidine and deoxycytidylate deaminase family.</text>
</comment>
<evidence type="ECO:0000256" key="3">
    <source>
        <dbReference type="ARBA" id="ARBA00004496"/>
    </source>
</evidence>
<dbReference type="SUPFAM" id="SSF53927">
    <property type="entry name" value="Cytidine deaminase-like"/>
    <property type="match status" value="1"/>
</dbReference>
<keyword evidence="6" id="KW-0963">Cytoplasm</keyword>
<dbReference type="PANTHER" id="PTHR11079">
    <property type="entry name" value="CYTOSINE DEAMINASE FAMILY MEMBER"/>
    <property type="match status" value="1"/>
</dbReference>
<evidence type="ECO:0000256" key="14">
    <source>
        <dbReference type="ARBA" id="ARBA00066550"/>
    </source>
</evidence>
<evidence type="ECO:0000313" key="18">
    <source>
        <dbReference type="EMBL" id="KAF2835536.1"/>
    </source>
</evidence>
<dbReference type="Pfam" id="PF00383">
    <property type="entry name" value="dCMP_cyt_deam_1"/>
    <property type="match status" value="1"/>
</dbReference>